<feature type="transmembrane region" description="Helical" evidence="1">
    <location>
        <begin position="140"/>
        <end position="158"/>
    </location>
</feature>
<dbReference type="AlphaFoldDB" id="A0A936F2J6"/>
<evidence type="ECO:0000313" key="4">
    <source>
        <dbReference type="Proteomes" id="UP000709959"/>
    </source>
</evidence>
<name>A0A936F2J6_9BACT</name>
<evidence type="ECO:0000256" key="2">
    <source>
        <dbReference type="SAM" id="SignalP"/>
    </source>
</evidence>
<reference evidence="3 4" key="1">
    <citation type="submission" date="2020-10" db="EMBL/GenBank/DDBJ databases">
        <title>Connecting structure to function with the recovery of over 1000 high-quality activated sludge metagenome-assembled genomes encoding full-length rRNA genes using long-read sequencing.</title>
        <authorList>
            <person name="Singleton C.M."/>
            <person name="Petriglieri F."/>
            <person name="Kristensen J.M."/>
            <person name="Kirkegaard R.H."/>
            <person name="Michaelsen T.Y."/>
            <person name="Andersen M.H."/>
            <person name="Karst S.M."/>
            <person name="Dueholm M.S."/>
            <person name="Nielsen P.H."/>
            <person name="Albertsen M."/>
        </authorList>
    </citation>
    <scope>NUCLEOTIDE SEQUENCE [LARGE SCALE GENOMIC DNA]</scope>
    <source>
        <strain evidence="3">OdNE_18-Q3-R46-58_MAXAC.008</strain>
    </source>
</reference>
<proteinExistence type="predicted"/>
<evidence type="ECO:0000256" key="1">
    <source>
        <dbReference type="SAM" id="Phobius"/>
    </source>
</evidence>
<dbReference type="EMBL" id="JADKCH010000010">
    <property type="protein sequence ID" value="MBK8572967.1"/>
    <property type="molecule type" value="Genomic_DNA"/>
</dbReference>
<keyword evidence="2" id="KW-0732">Signal</keyword>
<organism evidence="3 4">
    <name type="scientific">Candidatus Geothrix odensensis</name>
    <dbReference type="NCBI Taxonomy" id="2954440"/>
    <lineage>
        <taxon>Bacteria</taxon>
        <taxon>Pseudomonadati</taxon>
        <taxon>Acidobacteriota</taxon>
        <taxon>Holophagae</taxon>
        <taxon>Holophagales</taxon>
        <taxon>Holophagaceae</taxon>
        <taxon>Geothrix</taxon>
    </lineage>
</organism>
<gene>
    <name evidence="3" type="ORF">IPN91_10045</name>
</gene>
<keyword evidence="1" id="KW-0812">Transmembrane</keyword>
<keyword evidence="1" id="KW-1133">Transmembrane helix</keyword>
<evidence type="ECO:0000313" key="3">
    <source>
        <dbReference type="EMBL" id="MBK8572967.1"/>
    </source>
</evidence>
<keyword evidence="1" id="KW-0472">Membrane</keyword>
<dbReference type="Proteomes" id="UP000709959">
    <property type="component" value="Unassembled WGS sequence"/>
</dbReference>
<sequence length="266" mass="29313">MRPASRGSRALALAWGLSALPILAAPEWKAPPQPKLGELLVLELREKDPANPAPPRPTVEDRLGPLYLRALEPLPDGRGWRFQVQALEPGLAVVPALDLGNGQRSPELRLWVPRSIPYGAPWVGFGGGNDDRLPAIPFPWAWASLLLVPPMALAGWGLRRWRRGSAQRRLAHAIHAFQHQWPPSNRERATLDAAHGLGRDLLAARFGEAARAWGTTDFQDRALGPWVLWLRSLDAARFGRSEPPFPSTEQLVAVIHAAKAEVEVRP</sequence>
<feature type="chain" id="PRO_5036770342" description="MxaA protein" evidence="2">
    <location>
        <begin position="25"/>
        <end position="266"/>
    </location>
</feature>
<comment type="caution">
    <text evidence="3">The sequence shown here is derived from an EMBL/GenBank/DDBJ whole genome shotgun (WGS) entry which is preliminary data.</text>
</comment>
<accession>A0A936F2J6</accession>
<protein>
    <recommendedName>
        <fullName evidence="5">MxaA protein</fullName>
    </recommendedName>
</protein>
<evidence type="ECO:0008006" key="5">
    <source>
        <dbReference type="Google" id="ProtNLM"/>
    </source>
</evidence>
<feature type="signal peptide" evidence="2">
    <location>
        <begin position="1"/>
        <end position="24"/>
    </location>
</feature>